<organism evidence="1 2">
    <name type="scientific">Gordonia humi</name>
    <dbReference type="NCBI Taxonomy" id="686429"/>
    <lineage>
        <taxon>Bacteria</taxon>
        <taxon>Bacillati</taxon>
        <taxon>Actinomycetota</taxon>
        <taxon>Actinomycetes</taxon>
        <taxon>Mycobacteriales</taxon>
        <taxon>Gordoniaceae</taxon>
        <taxon>Gordonia</taxon>
    </lineage>
</organism>
<evidence type="ECO:0000313" key="2">
    <source>
        <dbReference type="Proteomes" id="UP000551501"/>
    </source>
</evidence>
<keyword evidence="2" id="KW-1185">Reference proteome</keyword>
<name>A0A840EWN6_9ACTN</name>
<dbReference type="EMBL" id="JACIFP010000001">
    <property type="protein sequence ID" value="MBB4136082.1"/>
    <property type="molecule type" value="Genomic_DNA"/>
</dbReference>
<accession>A0A840EWN6</accession>
<sequence>MTAPTLTLDEIKAAGRLAAKDAPPLTRAQAQVIRSVFGPIFKAADRG</sequence>
<comment type="caution">
    <text evidence="1">The sequence shown here is derived from an EMBL/GenBank/DDBJ whole genome shotgun (WGS) entry which is preliminary data.</text>
</comment>
<gene>
    <name evidence="1" type="ORF">BKA16_002634</name>
</gene>
<dbReference type="Proteomes" id="UP000551501">
    <property type="component" value="Unassembled WGS sequence"/>
</dbReference>
<protein>
    <submittedName>
        <fullName evidence="1">Uncharacterized protein</fullName>
    </submittedName>
</protein>
<dbReference type="AlphaFoldDB" id="A0A840EWN6"/>
<evidence type="ECO:0000313" key="1">
    <source>
        <dbReference type="EMBL" id="MBB4136082.1"/>
    </source>
</evidence>
<reference evidence="1 2" key="1">
    <citation type="submission" date="2020-08" db="EMBL/GenBank/DDBJ databases">
        <title>Sequencing the genomes of 1000 actinobacteria strains.</title>
        <authorList>
            <person name="Klenk H.-P."/>
        </authorList>
    </citation>
    <scope>NUCLEOTIDE SEQUENCE [LARGE SCALE GENOMIC DNA]</scope>
    <source>
        <strain evidence="1 2">DSM 45298</strain>
    </source>
</reference>
<dbReference type="RefSeq" id="WP_183371063.1">
    <property type="nucleotide sequence ID" value="NZ_BAABHL010000040.1"/>
</dbReference>
<proteinExistence type="predicted"/>